<dbReference type="PANTHER" id="PTHR14359:SF6">
    <property type="entry name" value="PHOSPHOPANTOTHENOYLCYSTEINE DECARBOXYLASE"/>
    <property type="match status" value="1"/>
</dbReference>
<dbReference type="GO" id="GO:0071513">
    <property type="term" value="C:phosphopantothenoylcysteine decarboxylase complex"/>
    <property type="evidence" value="ECO:0007669"/>
    <property type="project" value="TreeGrafter"/>
</dbReference>
<protein>
    <submittedName>
        <fullName evidence="2">Class II aldolase/adducin N-terminal domain-containing protein</fullName>
    </submittedName>
</protein>
<dbReference type="InterPro" id="IPR003382">
    <property type="entry name" value="Flavoprotein"/>
</dbReference>
<dbReference type="Gene3D" id="3.40.225.10">
    <property type="entry name" value="Class II aldolase/adducin N-terminal domain"/>
    <property type="match status" value="1"/>
</dbReference>
<organism evidence="2 3">
    <name type="scientific">Bacillus mycoides</name>
    <dbReference type="NCBI Taxonomy" id="1405"/>
    <lineage>
        <taxon>Bacteria</taxon>
        <taxon>Bacillati</taxon>
        <taxon>Bacillota</taxon>
        <taxon>Bacilli</taxon>
        <taxon>Bacillales</taxon>
        <taxon>Bacillaceae</taxon>
        <taxon>Bacillus</taxon>
        <taxon>Bacillus cereus group</taxon>
    </lineage>
</organism>
<dbReference type="SMART" id="SM01007">
    <property type="entry name" value="Aldolase_II"/>
    <property type="match status" value="1"/>
</dbReference>
<accession>A0A3D9VMC9</accession>
<dbReference type="InterPro" id="IPR036409">
    <property type="entry name" value="Aldolase_II/adducin_N_sf"/>
</dbReference>
<dbReference type="InterPro" id="IPR036551">
    <property type="entry name" value="Flavin_trans-like"/>
</dbReference>
<feature type="domain" description="Class II aldolase/adducin N-terminal" evidence="1">
    <location>
        <begin position="200"/>
        <end position="365"/>
    </location>
</feature>
<dbReference type="GO" id="GO:0015937">
    <property type="term" value="P:coenzyme A biosynthetic process"/>
    <property type="evidence" value="ECO:0007669"/>
    <property type="project" value="TreeGrafter"/>
</dbReference>
<dbReference type="GO" id="GO:0004633">
    <property type="term" value="F:phosphopantothenoylcysteine decarboxylase activity"/>
    <property type="evidence" value="ECO:0007669"/>
    <property type="project" value="TreeGrafter"/>
</dbReference>
<dbReference type="Pfam" id="PF02441">
    <property type="entry name" value="Flavoprotein"/>
    <property type="match status" value="1"/>
</dbReference>
<dbReference type="EMBL" id="QTTY01000008">
    <property type="protein sequence ID" value="REF38551.1"/>
    <property type="molecule type" value="Genomic_DNA"/>
</dbReference>
<evidence type="ECO:0000313" key="3">
    <source>
        <dbReference type="Proteomes" id="UP000256530"/>
    </source>
</evidence>
<dbReference type="PANTHER" id="PTHR14359">
    <property type="entry name" value="HOMO-OLIGOMERIC FLAVIN CONTAINING CYS DECARBOXYLASE FAMILY"/>
    <property type="match status" value="1"/>
</dbReference>
<proteinExistence type="predicted"/>
<evidence type="ECO:0000259" key="1">
    <source>
        <dbReference type="SMART" id="SM01007"/>
    </source>
</evidence>
<reference evidence="2 3" key="1">
    <citation type="submission" date="2018-08" db="EMBL/GenBank/DDBJ databases">
        <title>Freshwater and sediment microbial communities from various areas in North America, analyzing microbe dynamics in response to fracking.</title>
        <authorList>
            <person name="Lamendella R."/>
        </authorList>
    </citation>
    <scope>NUCLEOTIDE SEQUENCE [LARGE SCALE GENOMIC DNA]</scope>
    <source>
        <strain evidence="2 3">DB-1</strain>
    </source>
</reference>
<dbReference type="SUPFAM" id="SSF53639">
    <property type="entry name" value="AraD/HMP-PK domain-like"/>
    <property type="match status" value="1"/>
</dbReference>
<name>A0A3D9VMC9_BACMY</name>
<dbReference type="Gene3D" id="3.40.50.1950">
    <property type="entry name" value="Flavin prenyltransferase-like"/>
    <property type="match status" value="1"/>
</dbReference>
<dbReference type="InterPro" id="IPR001303">
    <property type="entry name" value="Aldolase_II/adducin_N"/>
</dbReference>
<dbReference type="Proteomes" id="UP000256530">
    <property type="component" value="Unassembled WGS sequence"/>
</dbReference>
<evidence type="ECO:0000313" key="2">
    <source>
        <dbReference type="EMBL" id="REF38551.1"/>
    </source>
</evidence>
<dbReference type="Pfam" id="PF00596">
    <property type="entry name" value="Aldolase_II"/>
    <property type="match status" value="1"/>
</dbReference>
<dbReference type="AlphaFoldDB" id="A0A3D9VMC9"/>
<dbReference type="GO" id="GO:0010181">
    <property type="term" value="F:FMN binding"/>
    <property type="evidence" value="ECO:0007669"/>
    <property type="project" value="TreeGrafter"/>
</dbReference>
<dbReference type="SUPFAM" id="SSF52507">
    <property type="entry name" value="Homo-oligomeric flavin-containing Cys decarboxylases, HFCD"/>
    <property type="match status" value="1"/>
</dbReference>
<sequence>MSIKGKNIYYILTGARKSKESYRYIKELSDLGANVFVILTPSAHQMVDLELLKEASGNFIRDSFDKKDGESLPLEDLIVIAPATYSTINKIAGGIADNFATSCIAAAIGRNTPIYLAPSMNIDLWRSPILQQNLQKLIKIGVKMIHPRIEGSYCTMAFGEKVNDSIIYDFNKIRFKSIQVLNDDTDESFTWHRTIKNVYEEFKEVGGKLVTYGLTNGSKGCISKRVEKGFVITSSGCELGNIKMEELVWVQHVDHLNNEVYWKGINSPSSETPLHYEVYANTEMKSVIHSHCPSLTYATFLDRYRSNSYLRYGTFQFGKGIIHKMQSLQSNFAIARDHGEIVVGNTLEKAIEHLIKIQSDSSRELELV</sequence>
<gene>
    <name evidence="2" type="ORF">DET55_108180</name>
</gene>
<comment type="caution">
    <text evidence="2">The sequence shown here is derived from an EMBL/GenBank/DDBJ whole genome shotgun (WGS) entry which is preliminary data.</text>
</comment>